<evidence type="ECO:0008006" key="4">
    <source>
        <dbReference type="Google" id="ProtNLM"/>
    </source>
</evidence>
<dbReference type="InterPro" id="IPR041078">
    <property type="entry name" value="Plavaka"/>
</dbReference>
<protein>
    <recommendedName>
        <fullName evidence="4">C2H2-type domain-containing protein</fullName>
    </recommendedName>
</protein>
<organism evidence="2 3">
    <name type="scientific">Lentinula detonsa</name>
    <dbReference type="NCBI Taxonomy" id="2804962"/>
    <lineage>
        <taxon>Eukaryota</taxon>
        <taxon>Fungi</taxon>
        <taxon>Dikarya</taxon>
        <taxon>Basidiomycota</taxon>
        <taxon>Agaricomycotina</taxon>
        <taxon>Agaricomycetes</taxon>
        <taxon>Agaricomycetidae</taxon>
        <taxon>Agaricales</taxon>
        <taxon>Marasmiineae</taxon>
        <taxon>Omphalotaceae</taxon>
        <taxon>Lentinula</taxon>
    </lineage>
</organism>
<reference evidence="2 3" key="1">
    <citation type="journal article" date="2023" name="Proc. Natl. Acad. Sci. U.S.A.">
        <title>A global phylogenomic analysis of the shiitake genus Lentinula.</title>
        <authorList>
            <person name="Sierra-Patev S."/>
            <person name="Min B."/>
            <person name="Naranjo-Ortiz M."/>
            <person name="Looney B."/>
            <person name="Konkel Z."/>
            <person name="Slot J.C."/>
            <person name="Sakamoto Y."/>
            <person name="Steenwyk J.L."/>
            <person name="Rokas A."/>
            <person name="Carro J."/>
            <person name="Camarero S."/>
            <person name="Ferreira P."/>
            <person name="Molpeceres G."/>
            <person name="Ruiz-Duenas F.J."/>
            <person name="Serrano A."/>
            <person name="Henrissat B."/>
            <person name="Drula E."/>
            <person name="Hughes K.W."/>
            <person name="Mata J.L."/>
            <person name="Ishikawa N.K."/>
            <person name="Vargas-Isla R."/>
            <person name="Ushijima S."/>
            <person name="Smith C.A."/>
            <person name="Donoghue J."/>
            <person name="Ahrendt S."/>
            <person name="Andreopoulos W."/>
            <person name="He G."/>
            <person name="LaButti K."/>
            <person name="Lipzen A."/>
            <person name="Ng V."/>
            <person name="Riley R."/>
            <person name="Sandor L."/>
            <person name="Barry K."/>
            <person name="Martinez A.T."/>
            <person name="Xiao Y."/>
            <person name="Gibbons J.G."/>
            <person name="Terashima K."/>
            <person name="Grigoriev I.V."/>
            <person name="Hibbett D."/>
        </authorList>
    </citation>
    <scope>NUCLEOTIDE SEQUENCE [LARGE SCALE GENOMIC DNA]</scope>
    <source>
        <strain evidence="2 3">TFB7810</strain>
    </source>
</reference>
<sequence length="1036" mass="116904">MFTHCHGCQKPFEGGQFLQHIRKTQNPACRAFSESIQTDATASLSHHSTTNLLNSLLNRYCGPISAEERNKMGPPPTMDPAGGFFGAYADLDEQDDLDMQDASRPPIEVSVNNSSLSDLDSEDEDQGEDILGLNDEHGWEAEPDHDSRALSPELIFPEDHFNEPLHLPHSRPPPPTAPNCIREPYVVHFPDPRAGAPIPTETLGAPEHNKYCQMLKGQSLNPWAPFVSEIDWKVAHWAKLRGPSSTSFSELLAIDGVSEKLGLSFRNANELNAIIDTKLPTLRPPFQRQEVIVQGEAFEVYFRDILECTKALFGEAEFAEYLKFAPERHFENNECKEQLYHDMHTGSWWWSTQEKLDKYAGPGRTIVPIILSSDKTQVTVFRNKSAYPVYMSIGNIPKEIRRKPSRRAYILLGYLPTTNLAHIKNAASRRRSIANLFHTCMRHIVKPLEEAGATGVIMTSGNGVRRHSHPIFAVHIGDYPEQILVTCGITGYCPCCTVPRQRIGENIEPHPLQHLRSILEALQMADQSPGAFIKACREVGIKPIFEPYWAKLPYSNVYHAITPDILHQLYQGVFKHMKNWVIEAYGAHEIDARCRRLPPNHNIRVFMKGISTLQRISGAEHAQISHFFLGLIAEAPLPNCMSSVRLVCCLRGLLDFLFLSQYPVQSTTSLGLLSDSLKHFHGNKQIFIDLGIRSDFHIPKIHFMNHYVEAIERMGSLDNYNTEYTERLHIDLAKDAYQATNRKDELAQMTNWLERKEKVMKHASYISWRQSGEHPPLRSHWIPPGLNTTRILKMTKNPSVYRVSVDDIAKHYGATFFRAALARYVVQLIEPGISGLRLDDKASAMLLGVSHVSAYHCVKYMHYDFFTQVSSTADSIHVQPARIGKYGKVIPGRFDTALVRISDSDSSSGTLCISNIRVARVRLVFTLPDKVANSLFAGILPNQNRPCHLAYVEWFTPFSASPDANHHLYQVSHCGVEGGHLASVIDVCRLIRSVHLFPKFGRVADRTWTSSTVLDKCKTFLVNSDSDRHIYQLFSG</sequence>
<dbReference type="AlphaFoldDB" id="A0A9W8NTC6"/>
<evidence type="ECO:0000313" key="3">
    <source>
        <dbReference type="Proteomes" id="UP001142393"/>
    </source>
</evidence>
<dbReference type="EMBL" id="JANVFU010000014">
    <property type="protein sequence ID" value="KAJ3740417.1"/>
    <property type="molecule type" value="Genomic_DNA"/>
</dbReference>
<comment type="caution">
    <text evidence="2">The sequence shown here is derived from an EMBL/GenBank/DDBJ whole genome shotgun (WGS) entry which is preliminary data.</text>
</comment>
<dbReference type="Proteomes" id="UP001142393">
    <property type="component" value="Unassembled WGS sequence"/>
</dbReference>
<feature type="compositionally biased region" description="Acidic residues" evidence="1">
    <location>
        <begin position="119"/>
        <end position="128"/>
    </location>
</feature>
<feature type="compositionally biased region" description="Low complexity" evidence="1">
    <location>
        <begin position="109"/>
        <end position="118"/>
    </location>
</feature>
<keyword evidence="3" id="KW-1185">Reference proteome</keyword>
<evidence type="ECO:0000256" key="1">
    <source>
        <dbReference type="SAM" id="MobiDB-lite"/>
    </source>
</evidence>
<gene>
    <name evidence="2" type="ORF">DFH05DRAFT_1529009</name>
</gene>
<name>A0A9W8NTC6_9AGAR</name>
<feature type="region of interest" description="Disordered" evidence="1">
    <location>
        <begin position="105"/>
        <end position="130"/>
    </location>
</feature>
<proteinExistence type="predicted"/>
<dbReference type="Pfam" id="PF18759">
    <property type="entry name" value="Plavaka"/>
    <property type="match status" value="1"/>
</dbReference>
<accession>A0A9W8NTC6</accession>
<evidence type="ECO:0000313" key="2">
    <source>
        <dbReference type="EMBL" id="KAJ3740417.1"/>
    </source>
</evidence>